<dbReference type="FunFam" id="1.10.12.10:FF:000001">
    <property type="entry name" value="Probable enoyl-CoA hydratase, mitochondrial"/>
    <property type="match status" value="1"/>
</dbReference>
<evidence type="ECO:0000256" key="1">
    <source>
        <dbReference type="ARBA" id="ARBA00005086"/>
    </source>
</evidence>
<dbReference type="InterPro" id="IPR001753">
    <property type="entry name" value="Enoyl-CoA_hydra/iso"/>
</dbReference>
<dbReference type="Pfam" id="PF00378">
    <property type="entry name" value="ECH_1"/>
    <property type="match status" value="1"/>
</dbReference>
<evidence type="ECO:0000256" key="6">
    <source>
        <dbReference type="ARBA" id="ARBA00067035"/>
    </source>
</evidence>
<dbReference type="KEGG" id="ifn:GM661_04900"/>
<comment type="subunit">
    <text evidence="3">Homotetramer.</text>
</comment>
<comment type="similarity">
    <text evidence="2 7">Belongs to the enoyl-CoA hydratase/isomerase family.</text>
</comment>
<dbReference type="PANTHER" id="PTHR11941:SF54">
    <property type="entry name" value="ENOYL-COA HYDRATASE, MITOCHONDRIAL"/>
    <property type="match status" value="1"/>
</dbReference>
<dbReference type="CDD" id="cd06558">
    <property type="entry name" value="crotonase-like"/>
    <property type="match status" value="1"/>
</dbReference>
<dbReference type="Proteomes" id="UP000665020">
    <property type="component" value="Chromosome"/>
</dbReference>
<dbReference type="EC" id="4.2.1.150" evidence="6"/>
<dbReference type="InterPro" id="IPR018376">
    <property type="entry name" value="Enoyl-CoA_hyd/isom_CS"/>
</dbReference>
<dbReference type="Gene3D" id="1.10.12.10">
    <property type="entry name" value="Lyase 2-enoyl-coa Hydratase, Chain A, domain 2"/>
    <property type="match status" value="1"/>
</dbReference>
<evidence type="ECO:0000256" key="7">
    <source>
        <dbReference type="RuleBase" id="RU003707"/>
    </source>
</evidence>
<keyword evidence="4" id="KW-0456">Lyase</keyword>
<sequence>MAYQNLILEIEDKLAVLKINRPRALNALNSELLGEMAQAISELENNSDVKAIIITGEGNKAFVAGADIAEMKEMNEREAEDFARKGQGVFTMLEQSAKPVIAAVNGFALGGGNELALACDIRMASSKAKFGQPEVGLGIIAGFGGTQRLTKIVGPASAKEILFTGEMIDAAEALRIGLVNHVVPVEDDLLAKARELAEKVVKNAPVAIELTKKAVNYAVTADIDTGLEHECSSFAKCFKTEDQKNGMAAFLNKEKVVFKGK</sequence>
<dbReference type="SUPFAM" id="SSF52096">
    <property type="entry name" value="ClpP/crotonase"/>
    <property type="match status" value="1"/>
</dbReference>
<dbReference type="InterPro" id="IPR029045">
    <property type="entry name" value="ClpP/crotonase-like_dom_sf"/>
</dbReference>
<dbReference type="GO" id="GO:0018812">
    <property type="term" value="F:3-hydroxyacyl-CoA dehydratase activity"/>
    <property type="evidence" value="ECO:0007669"/>
    <property type="project" value="UniProtKB-EC"/>
</dbReference>
<evidence type="ECO:0000256" key="2">
    <source>
        <dbReference type="ARBA" id="ARBA00005254"/>
    </source>
</evidence>
<dbReference type="PROSITE" id="PS00166">
    <property type="entry name" value="ENOYL_COA_HYDRATASE"/>
    <property type="match status" value="1"/>
</dbReference>
<dbReference type="InterPro" id="IPR014748">
    <property type="entry name" value="Enoyl-CoA_hydra_C"/>
</dbReference>
<dbReference type="FunFam" id="3.90.226.10:FF:000009">
    <property type="entry name" value="Carnitinyl-CoA dehydratase"/>
    <property type="match status" value="1"/>
</dbReference>
<evidence type="ECO:0000313" key="8">
    <source>
        <dbReference type="EMBL" id="QTL99918.1"/>
    </source>
</evidence>
<evidence type="ECO:0000256" key="4">
    <source>
        <dbReference type="ARBA" id="ARBA00023239"/>
    </source>
</evidence>
<name>A0A8A7KJ97_9FIRM</name>
<protein>
    <recommendedName>
        <fullName evidence="6">short-chain-enoyl-CoA hydratase</fullName>
        <ecNumber evidence="6">4.2.1.150</ecNumber>
    </recommendedName>
</protein>
<evidence type="ECO:0000313" key="9">
    <source>
        <dbReference type="Proteomes" id="UP000665020"/>
    </source>
</evidence>
<evidence type="ECO:0000256" key="3">
    <source>
        <dbReference type="ARBA" id="ARBA00011881"/>
    </source>
</evidence>
<comment type="catalytic activity">
    <reaction evidence="5">
        <text>a short-chain (3S)-3-hydroxyacyl-CoA = a short-chain (2E)-enoyl-CoA + H2O</text>
        <dbReference type="Rhea" id="RHEA:52664"/>
        <dbReference type="ChEBI" id="CHEBI:15377"/>
        <dbReference type="ChEBI" id="CHEBI:87488"/>
        <dbReference type="ChEBI" id="CHEBI:136760"/>
        <dbReference type="EC" id="4.2.1.150"/>
    </reaction>
</comment>
<dbReference type="PANTHER" id="PTHR11941">
    <property type="entry name" value="ENOYL-COA HYDRATASE-RELATED"/>
    <property type="match status" value="1"/>
</dbReference>
<proteinExistence type="inferred from homology"/>
<dbReference type="Gene3D" id="3.90.226.10">
    <property type="entry name" value="2-enoyl-CoA Hydratase, Chain A, domain 1"/>
    <property type="match status" value="1"/>
</dbReference>
<dbReference type="GO" id="GO:0006635">
    <property type="term" value="P:fatty acid beta-oxidation"/>
    <property type="evidence" value="ECO:0007669"/>
    <property type="project" value="TreeGrafter"/>
</dbReference>
<gene>
    <name evidence="8" type="ORF">GM661_04900</name>
</gene>
<dbReference type="EMBL" id="CP046640">
    <property type="protein sequence ID" value="QTL99918.1"/>
    <property type="molecule type" value="Genomic_DNA"/>
</dbReference>
<dbReference type="AlphaFoldDB" id="A0A8A7KJ97"/>
<comment type="pathway">
    <text evidence="1">Lipid metabolism; butanoate metabolism.</text>
</comment>
<dbReference type="RefSeq" id="WP_407929641.1">
    <property type="nucleotide sequence ID" value="NZ_CP046640.1"/>
</dbReference>
<accession>A0A8A7KJ97</accession>
<reference evidence="8" key="1">
    <citation type="submission" date="2019-12" db="EMBL/GenBank/DDBJ databases">
        <authorList>
            <person name="zhang j."/>
            <person name="sun C.M."/>
        </authorList>
    </citation>
    <scope>NUCLEOTIDE SEQUENCE</scope>
    <source>
        <strain evidence="8">NS-1</strain>
    </source>
</reference>
<evidence type="ECO:0000256" key="5">
    <source>
        <dbReference type="ARBA" id="ARBA00050624"/>
    </source>
</evidence>
<keyword evidence="9" id="KW-1185">Reference proteome</keyword>
<organism evidence="8 9">
    <name type="scientific">Iocasia fonsfrigidae</name>
    <dbReference type="NCBI Taxonomy" id="2682810"/>
    <lineage>
        <taxon>Bacteria</taxon>
        <taxon>Bacillati</taxon>
        <taxon>Bacillota</taxon>
        <taxon>Clostridia</taxon>
        <taxon>Halanaerobiales</taxon>
        <taxon>Halanaerobiaceae</taxon>
        <taxon>Iocasia</taxon>
    </lineage>
</organism>